<dbReference type="Pfam" id="PF12770">
    <property type="entry name" value="CHAT"/>
    <property type="match status" value="1"/>
</dbReference>
<dbReference type="PANTHER" id="PTHR10098">
    <property type="entry name" value="RAPSYN-RELATED"/>
    <property type="match status" value="1"/>
</dbReference>
<comment type="caution">
    <text evidence="1">The sequence shown here is derived from an EMBL/GenBank/DDBJ whole genome shotgun (WGS) entry which is preliminary data.</text>
</comment>
<accession>A0A6S7I552</accession>
<dbReference type="SUPFAM" id="SSF48452">
    <property type="entry name" value="TPR-like"/>
    <property type="match status" value="1"/>
</dbReference>
<sequence>MASEKNIAEYDHNKTGLEISTAFGDRLGIASKNANLGNAYLSLGEYQKAIDHYKTGLEISTAIGDRSGIASNNGNLGNAYLSLGEYQKAIDHYKTGLEISTAIGDRSGIASNNGNLGNAYLSLEEYQKAIDHYKTGLEISTAIDDLPGRAINLSNLGNAHRCLGEYEAGTPFLVKSISLYDGMFLDFVPDQNKVSFTTQYFVSHKRLMSCFLSLERIESALLAIDLGRAKELHCCVEKHKNSVDKDMFDYARVIWNRIGSGEERREMEEMKTFLHLGENDTSVLVFAFDLDAFLNVWVLNDEIIFRKLDARLETFQFLIVELLGREKVSVVRNSSFCNSDSVVDTHNQVIFPFEMPNGKTLSKNAFENSACYSDLSNREILERLFKLLVDPVKDLVKGNKLIVVPDQQLFFTPFSALIDENGSYLSNSYSVQITPSLHTLKCTMEQSCDSNFGFALFVGNPTVGIVCLNGQDVTPSDLPNAAEEVKCLSKLFQARPLLGREARKEVILQHLSGASIIHIAAHGETNRGEIMLAPNVSKVQPCLAVPKPESYLLTQQDILNIPLQARLVVLCCCHTGQGEITSEGVIGITRAFLAAGAHCVLATLWPIDDSATKEFMEKFYGELCQETRVCEALRRTQNLFQKHEIEAYRSIKIWGPFTIYGEDAKFRENEIKQIREKSREMFSGLVVL</sequence>
<dbReference type="InterPro" id="IPR024983">
    <property type="entry name" value="CHAT_dom"/>
</dbReference>
<dbReference type="EMBL" id="CACRXK020007660">
    <property type="protein sequence ID" value="CAB4012856.1"/>
    <property type="molecule type" value="Genomic_DNA"/>
</dbReference>
<organism evidence="1 2">
    <name type="scientific">Paramuricea clavata</name>
    <name type="common">Red gorgonian</name>
    <name type="synonym">Violescent sea-whip</name>
    <dbReference type="NCBI Taxonomy" id="317549"/>
    <lineage>
        <taxon>Eukaryota</taxon>
        <taxon>Metazoa</taxon>
        <taxon>Cnidaria</taxon>
        <taxon>Anthozoa</taxon>
        <taxon>Octocorallia</taxon>
        <taxon>Malacalcyonacea</taxon>
        <taxon>Plexauridae</taxon>
        <taxon>Paramuricea</taxon>
    </lineage>
</organism>
<dbReference type="InterPro" id="IPR019734">
    <property type="entry name" value="TPR_rpt"/>
</dbReference>
<dbReference type="InterPro" id="IPR011990">
    <property type="entry name" value="TPR-like_helical_dom_sf"/>
</dbReference>
<dbReference type="PANTHER" id="PTHR10098:SF108">
    <property type="entry name" value="TETRATRICOPEPTIDE REPEAT PROTEIN 28"/>
    <property type="match status" value="1"/>
</dbReference>
<protein>
    <submittedName>
        <fullName evidence="1">Tetratricopeptide repeat 28-like</fullName>
    </submittedName>
</protein>
<dbReference type="OrthoDB" id="9991317at2759"/>
<dbReference type="Proteomes" id="UP001152795">
    <property type="component" value="Unassembled WGS sequence"/>
</dbReference>
<dbReference type="SMART" id="SM00028">
    <property type="entry name" value="TPR"/>
    <property type="match status" value="4"/>
</dbReference>
<dbReference type="PROSITE" id="PS50005">
    <property type="entry name" value="TPR"/>
    <property type="match status" value="3"/>
</dbReference>
<name>A0A6S7I552_PARCT</name>
<proteinExistence type="predicted"/>
<dbReference type="AlphaFoldDB" id="A0A6S7I552"/>
<keyword evidence="2" id="KW-1185">Reference proteome</keyword>
<evidence type="ECO:0000313" key="1">
    <source>
        <dbReference type="EMBL" id="CAB4012856.1"/>
    </source>
</evidence>
<reference evidence="1" key="1">
    <citation type="submission" date="2020-04" db="EMBL/GenBank/DDBJ databases">
        <authorList>
            <person name="Alioto T."/>
            <person name="Alioto T."/>
            <person name="Gomez Garrido J."/>
        </authorList>
    </citation>
    <scope>NUCLEOTIDE SEQUENCE</scope>
    <source>
        <strain evidence="1">A484AB</strain>
    </source>
</reference>
<dbReference type="Pfam" id="PF13424">
    <property type="entry name" value="TPR_12"/>
    <property type="match status" value="2"/>
</dbReference>
<gene>
    <name evidence="1" type="ORF">PACLA_8A071257</name>
</gene>
<evidence type="ECO:0000313" key="2">
    <source>
        <dbReference type="Proteomes" id="UP001152795"/>
    </source>
</evidence>
<dbReference type="Gene3D" id="1.25.40.10">
    <property type="entry name" value="Tetratricopeptide repeat domain"/>
    <property type="match status" value="1"/>
</dbReference>